<evidence type="ECO:0000313" key="8">
    <source>
        <dbReference type="EMBL" id="TDN82299.1"/>
    </source>
</evidence>
<dbReference type="GO" id="GO:0006353">
    <property type="term" value="P:DNA-templated transcription termination"/>
    <property type="evidence" value="ECO:0007669"/>
    <property type="project" value="UniProtKB-UniRule"/>
</dbReference>
<organism evidence="8 9">
    <name type="scientific">Stakelama pacifica</name>
    <dbReference type="NCBI Taxonomy" id="517720"/>
    <lineage>
        <taxon>Bacteria</taxon>
        <taxon>Pseudomonadati</taxon>
        <taxon>Pseudomonadota</taxon>
        <taxon>Alphaproteobacteria</taxon>
        <taxon>Sphingomonadales</taxon>
        <taxon>Sphingomonadaceae</taxon>
        <taxon>Stakelama</taxon>
    </lineage>
</organism>
<evidence type="ECO:0000256" key="4">
    <source>
        <dbReference type="ARBA" id="ARBA00023015"/>
    </source>
</evidence>
<sequence>MPFAFIRWSDYLTPIMPSPKAKTRSQARAAARLGAVQALYQHEMEGTSIPALLHEFHNHRLGRVIEDVEYAEADIAFFDDLVTGVDSRRDEIDRAIAGKLSAQWSIERLDKPMRQILRAGTYELLARPDVPTAAIISEYLDIAHAFYDKREAGFVNGLLDAVAKALR</sequence>
<feature type="domain" description="NusB/RsmB/TIM44" evidence="7">
    <location>
        <begin position="30"/>
        <end position="164"/>
    </location>
</feature>
<dbReference type="InterPro" id="IPR011605">
    <property type="entry name" value="NusB_fam"/>
</dbReference>
<dbReference type="PANTHER" id="PTHR11078">
    <property type="entry name" value="N UTILIZATION SUBSTANCE PROTEIN B-RELATED"/>
    <property type="match status" value="1"/>
</dbReference>
<dbReference type="Gene3D" id="1.10.940.10">
    <property type="entry name" value="NusB-like"/>
    <property type="match status" value="1"/>
</dbReference>
<accession>A0A4R6FL90</accession>
<evidence type="ECO:0000313" key="9">
    <source>
        <dbReference type="Proteomes" id="UP000295493"/>
    </source>
</evidence>
<dbReference type="AlphaFoldDB" id="A0A4R6FL90"/>
<comment type="similarity">
    <text evidence="1 6">Belongs to the NusB family.</text>
</comment>
<protein>
    <recommendedName>
        <fullName evidence="6">Transcription antitermination protein NusB</fullName>
    </recommendedName>
    <alternativeName>
        <fullName evidence="6">Antitermination factor NusB</fullName>
    </alternativeName>
</protein>
<dbReference type="GO" id="GO:0003723">
    <property type="term" value="F:RNA binding"/>
    <property type="evidence" value="ECO:0007669"/>
    <property type="project" value="UniProtKB-UniRule"/>
</dbReference>
<comment type="caution">
    <text evidence="8">The sequence shown here is derived from an EMBL/GenBank/DDBJ whole genome shotgun (WGS) entry which is preliminary data.</text>
</comment>
<dbReference type="HAMAP" id="MF_00073">
    <property type="entry name" value="NusB"/>
    <property type="match status" value="1"/>
</dbReference>
<evidence type="ECO:0000259" key="7">
    <source>
        <dbReference type="Pfam" id="PF01029"/>
    </source>
</evidence>
<dbReference type="Pfam" id="PF01029">
    <property type="entry name" value="NusB"/>
    <property type="match status" value="1"/>
</dbReference>
<dbReference type="GO" id="GO:0031564">
    <property type="term" value="P:transcription antitermination"/>
    <property type="evidence" value="ECO:0007669"/>
    <property type="project" value="UniProtKB-KW"/>
</dbReference>
<dbReference type="NCBIfam" id="TIGR01951">
    <property type="entry name" value="nusB"/>
    <property type="match status" value="1"/>
</dbReference>
<dbReference type="Proteomes" id="UP000295493">
    <property type="component" value="Unassembled WGS sequence"/>
</dbReference>
<evidence type="ECO:0000256" key="6">
    <source>
        <dbReference type="HAMAP-Rule" id="MF_00073"/>
    </source>
</evidence>
<evidence type="ECO:0000256" key="2">
    <source>
        <dbReference type="ARBA" id="ARBA00022814"/>
    </source>
</evidence>
<evidence type="ECO:0000256" key="5">
    <source>
        <dbReference type="ARBA" id="ARBA00023163"/>
    </source>
</evidence>
<comment type="function">
    <text evidence="6">Involved in transcription antitermination. Required for transcription of ribosomal RNA (rRNA) genes. Binds specifically to the boxA antiterminator sequence of the ribosomal RNA (rrn) operons.</text>
</comment>
<gene>
    <name evidence="6" type="primary">nusB</name>
    <name evidence="8" type="ORF">EV664_106106</name>
</gene>
<keyword evidence="3 6" id="KW-0694">RNA-binding</keyword>
<dbReference type="SUPFAM" id="SSF48013">
    <property type="entry name" value="NusB-like"/>
    <property type="match status" value="1"/>
</dbReference>
<evidence type="ECO:0000256" key="1">
    <source>
        <dbReference type="ARBA" id="ARBA00005952"/>
    </source>
</evidence>
<dbReference type="EMBL" id="SNWD01000006">
    <property type="protein sequence ID" value="TDN82299.1"/>
    <property type="molecule type" value="Genomic_DNA"/>
</dbReference>
<proteinExistence type="inferred from homology"/>
<reference evidence="8 9" key="1">
    <citation type="submission" date="2019-03" db="EMBL/GenBank/DDBJ databases">
        <title>Genomic Encyclopedia of Type Strains, Phase IV (KMG-IV): sequencing the most valuable type-strain genomes for metagenomic binning, comparative biology and taxonomic classification.</title>
        <authorList>
            <person name="Goeker M."/>
        </authorList>
    </citation>
    <scope>NUCLEOTIDE SEQUENCE [LARGE SCALE GENOMIC DNA]</scope>
    <source>
        <strain evidence="8 9">DSM 25059</strain>
    </source>
</reference>
<dbReference type="InterPro" id="IPR006027">
    <property type="entry name" value="NusB_RsmB_TIM44"/>
</dbReference>
<dbReference type="PANTHER" id="PTHR11078:SF3">
    <property type="entry name" value="ANTITERMINATION NUSB DOMAIN-CONTAINING PROTEIN"/>
    <property type="match status" value="1"/>
</dbReference>
<dbReference type="GO" id="GO:0005829">
    <property type="term" value="C:cytosol"/>
    <property type="evidence" value="ECO:0007669"/>
    <property type="project" value="TreeGrafter"/>
</dbReference>
<name>A0A4R6FL90_9SPHN</name>
<keyword evidence="9" id="KW-1185">Reference proteome</keyword>
<dbReference type="InterPro" id="IPR035926">
    <property type="entry name" value="NusB-like_sf"/>
</dbReference>
<keyword evidence="4 6" id="KW-0805">Transcription regulation</keyword>
<evidence type="ECO:0000256" key="3">
    <source>
        <dbReference type="ARBA" id="ARBA00022884"/>
    </source>
</evidence>
<keyword evidence="5 6" id="KW-0804">Transcription</keyword>
<keyword evidence="2 6" id="KW-0889">Transcription antitermination</keyword>